<evidence type="ECO:0000256" key="8">
    <source>
        <dbReference type="ARBA" id="ARBA00022801"/>
    </source>
</evidence>
<reference evidence="10 11" key="1">
    <citation type="submission" date="2019-08" db="EMBL/GenBank/DDBJ databases">
        <authorList>
            <person name="Lei W."/>
        </authorList>
    </citation>
    <scope>NUCLEOTIDE SEQUENCE [LARGE SCALE GENOMIC DNA]</scope>
    <source>
        <strain evidence="10 11">CCUG 66496</strain>
    </source>
</reference>
<dbReference type="GO" id="GO:0008237">
    <property type="term" value="F:metallopeptidase activity"/>
    <property type="evidence" value="ECO:0007669"/>
    <property type="project" value="UniProtKB-KW"/>
</dbReference>
<dbReference type="RefSeq" id="WP_146565541.1">
    <property type="nucleotide sequence ID" value="NZ_VOHL01000001.1"/>
</dbReference>
<evidence type="ECO:0000313" key="11">
    <source>
        <dbReference type="Proteomes" id="UP000317430"/>
    </source>
</evidence>
<keyword evidence="5 10" id="KW-0031">Aminopeptidase</keyword>
<comment type="cofactor">
    <cofactor evidence="3">
        <name>Zn(2+)</name>
        <dbReference type="ChEBI" id="CHEBI:29105"/>
    </cofactor>
</comment>
<dbReference type="Gene3D" id="3.40.1830.10">
    <property type="entry name" value="Thermophilic metalloprotease (M29)"/>
    <property type="match status" value="1"/>
</dbReference>
<dbReference type="SUPFAM" id="SSF144052">
    <property type="entry name" value="Thermophilic metalloprotease-like"/>
    <property type="match status" value="1"/>
</dbReference>
<dbReference type="GO" id="GO:0046872">
    <property type="term" value="F:metal ion binding"/>
    <property type="evidence" value="ECO:0007669"/>
    <property type="project" value="UniProtKB-KW"/>
</dbReference>
<dbReference type="InterPro" id="IPR000787">
    <property type="entry name" value="Peptidase_M29"/>
</dbReference>
<comment type="cofactor">
    <cofactor evidence="1">
        <name>Co(2+)</name>
        <dbReference type="ChEBI" id="CHEBI:48828"/>
    </cofactor>
</comment>
<name>A0A5C5SFH9_9STRE</name>
<proteinExistence type="inferred from homology"/>
<evidence type="ECO:0000256" key="3">
    <source>
        <dbReference type="ARBA" id="ARBA00001947"/>
    </source>
</evidence>
<dbReference type="InterPro" id="IPR035097">
    <property type="entry name" value="M29_N-terminal"/>
</dbReference>
<dbReference type="GO" id="GO:0004177">
    <property type="term" value="F:aminopeptidase activity"/>
    <property type="evidence" value="ECO:0007669"/>
    <property type="project" value="UniProtKB-KW"/>
</dbReference>
<evidence type="ECO:0000313" key="10">
    <source>
        <dbReference type="EMBL" id="TWS98711.1"/>
    </source>
</evidence>
<keyword evidence="7" id="KW-0479">Metal-binding</keyword>
<evidence type="ECO:0000256" key="2">
    <source>
        <dbReference type="ARBA" id="ARBA00001946"/>
    </source>
</evidence>
<dbReference type="EMBL" id="VOHL01000001">
    <property type="protein sequence ID" value="TWS98711.1"/>
    <property type="molecule type" value="Genomic_DNA"/>
</dbReference>
<evidence type="ECO:0000256" key="4">
    <source>
        <dbReference type="ARBA" id="ARBA00008236"/>
    </source>
</evidence>
<dbReference type="Proteomes" id="UP000317430">
    <property type="component" value="Unassembled WGS sequence"/>
</dbReference>
<evidence type="ECO:0000256" key="7">
    <source>
        <dbReference type="ARBA" id="ARBA00022723"/>
    </source>
</evidence>
<keyword evidence="9" id="KW-0482">Metalloprotease</keyword>
<protein>
    <submittedName>
        <fullName evidence="10">Aminopeptidase</fullName>
    </submittedName>
</protein>
<keyword evidence="8" id="KW-0378">Hydrolase</keyword>
<evidence type="ECO:0000256" key="1">
    <source>
        <dbReference type="ARBA" id="ARBA00001941"/>
    </source>
</evidence>
<keyword evidence="11" id="KW-1185">Reference proteome</keyword>
<comment type="cofactor">
    <cofactor evidence="2">
        <name>Mg(2+)</name>
        <dbReference type="ChEBI" id="CHEBI:18420"/>
    </cofactor>
</comment>
<comment type="caution">
    <text evidence="10">The sequence shown here is derived from an EMBL/GenBank/DDBJ whole genome shotgun (WGS) entry which is preliminary data.</text>
</comment>
<dbReference type="PANTHER" id="PTHR34448">
    <property type="entry name" value="AMINOPEPTIDASE"/>
    <property type="match status" value="1"/>
</dbReference>
<dbReference type="Pfam" id="PF02073">
    <property type="entry name" value="Peptidase_M29"/>
    <property type="match status" value="1"/>
</dbReference>
<keyword evidence="6" id="KW-0645">Protease</keyword>
<dbReference type="InterPro" id="IPR052170">
    <property type="entry name" value="M29_Exopeptidase"/>
</dbReference>
<evidence type="ECO:0000256" key="9">
    <source>
        <dbReference type="ARBA" id="ARBA00023049"/>
    </source>
</evidence>
<accession>A0A5C5SFH9</accession>
<dbReference type="AlphaFoldDB" id="A0A5C5SFH9"/>
<comment type="similarity">
    <text evidence="4">Belongs to the peptidase M29 family.</text>
</comment>
<evidence type="ECO:0000256" key="6">
    <source>
        <dbReference type="ARBA" id="ARBA00022670"/>
    </source>
</evidence>
<gene>
    <name evidence="10" type="ORF">FRX57_00345</name>
</gene>
<evidence type="ECO:0000256" key="5">
    <source>
        <dbReference type="ARBA" id="ARBA00022438"/>
    </source>
</evidence>
<dbReference type="PRINTS" id="PR00919">
    <property type="entry name" value="THERMOPTASE"/>
</dbReference>
<dbReference type="PANTHER" id="PTHR34448:SF3">
    <property type="entry name" value="AMINOPEPTIDASE AMPS"/>
    <property type="match status" value="1"/>
</dbReference>
<dbReference type="OrthoDB" id="9803993at2"/>
<dbReference type="GO" id="GO:0006508">
    <property type="term" value="P:proteolysis"/>
    <property type="evidence" value="ECO:0007669"/>
    <property type="project" value="UniProtKB-KW"/>
</dbReference>
<organism evidence="10 11">
    <name type="scientific">Streptococcus cuniculipharyngis</name>
    <dbReference type="NCBI Taxonomy" id="1562651"/>
    <lineage>
        <taxon>Bacteria</taxon>
        <taxon>Bacillati</taxon>
        <taxon>Bacillota</taxon>
        <taxon>Bacilli</taxon>
        <taxon>Lactobacillales</taxon>
        <taxon>Streptococcaceae</taxon>
        <taxon>Streptococcus</taxon>
    </lineage>
</organism>
<sequence length="413" mass="45757">MTLPHFSENLKKYAQLLIAKGVNVQKGHTLVLAIDVRQHEFARLLVQEAYAKGASEVVVDYTDEVVTREKYLHADQDRLTTIPQYMVDRSNYFLDKKASRLVILSANPNAYAAVDPSRLSAATKALNTALEKQRNAMQANKFSWNLGAAASPEWAAMVFPDLETSEEQVDALWDAIFKMNRVYDEDPIKSWDEHEAKLTAKAKILNDMQFDALHYTAPGTDLTLGMPKNHVWEAAGSYNAQGEKFIANMPTEEIFTAPDYRRADGVVSSTKPLSYAGVVIENMTFTFKDGQIVDVKADKGEETLKRMIEENDGARSLGEVALVPHKTPISLSGLTFFNTLFDENASNHLAIGAAYAHSIEGGVDMSREELKEAGLNNSSTHVDFMIGSDQMDIDGITADGKRVPIFRGGEWAI</sequence>